<dbReference type="OrthoDB" id="5135333at2759"/>
<dbReference type="EMBL" id="MU004235">
    <property type="protein sequence ID" value="KAF2669396.1"/>
    <property type="molecule type" value="Genomic_DNA"/>
</dbReference>
<reference evidence="2" key="1">
    <citation type="journal article" date="2020" name="Stud. Mycol.">
        <title>101 Dothideomycetes genomes: a test case for predicting lifestyles and emergence of pathogens.</title>
        <authorList>
            <person name="Haridas S."/>
            <person name="Albert R."/>
            <person name="Binder M."/>
            <person name="Bloem J."/>
            <person name="Labutti K."/>
            <person name="Salamov A."/>
            <person name="Andreopoulos B."/>
            <person name="Baker S."/>
            <person name="Barry K."/>
            <person name="Bills G."/>
            <person name="Bluhm B."/>
            <person name="Cannon C."/>
            <person name="Castanera R."/>
            <person name="Culley D."/>
            <person name="Daum C."/>
            <person name="Ezra D."/>
            <person name="Gonzalez J."/>
            <person name="Henrissat B."/>
            <person name="Kuo A."/>
            <person name="Liang C."/>
            <person name="Lipzen A."/>
            <person name="Lutzoni F."/>
            <person name="Magnuson J."/>
            <person name="Mondo S."/>
            <person name="Nolan M."/>
            <person name="Ohm R."/>
            <person name="Pangilinan J."/>
            <person name="Park H.-J."/>
            <person name="Ramirez L."/>
            <person name="Alfaro M."/>
            <person name="Sun H."/>
            <person name="Tritt A."/>
            <person name="Yoshinaga Y."/>
            <person name="Zwiers L.-H."/>
            <person name="Turgeon B."/>
            <person name="Goodwin S."/>
            <person name="Spatafora J."/>
            <person name="Crous P."/>
            <person name="Grigoriev I."/>
        </authorList>
    </citation>
    <scope>NUCLEOTIDE SEQUENCE</scope>
    <source>
        <strain evidence="2">CBS 115976</strain>
    </source>
</reference>
<organism evidence="2 3">
    <name type="scientific">Microthyrium microscopicum</name>
    <dbReference type="NCBI Taxonomy" id="703497"/>
    <lineage>
        <taxon>Eukaryota</taxon>
        <taxon>Fungi</taxon>
        <taxon>Dikarya</taxon>
        <taxon>Ascomycota</taxon>
        <taxon>Pezizomycotina</taxon>
        <taxon>Dothideomycetes</taxon>
        <taxon>Dothideomycetes incertae sedis</taxon>
        <taxon>Microthyriales</taxon>
        <taxon>Microthyriaceae</taxon>
        <taxon>Microthyrium</taxon>
    </lineage>
</organism>
<gene>
    <name evidence="2" type="ORF">BT63DRAFT_260441</name>
</gene>
<proteinExistence type="predicted"/>
<dbReference type="PANTHER" id="PTHR33112">
    <property type="entry name" value="DOMAIN PROTEIN, PUTATIVE-RELATED"/>
    <property type="match status" value="1"/>
</dbReference>
<feature type="domain" description="Heterokaryon incompatibility" evidence="1">
    <location>
        <begin position="156"/>
        <end position="304"/>
    </location>
</feature>
<protein>
    <submittedName>
        <fullName evidence="2">HET-domain-containing protein</fullName>
    </submittedName>
</protein>
<evidence type="ECO:0000313" key="2">
    <source>
        <dbReference type="EMBL" id="KAF2669396.1"/>
    </source>
</evidence>
<evidence type="ECO:0000259" key="1">
    <source>
        <dbReference type="Pfam" id="PF06985"/>
    </source>
</evidence>
<dbReference type="Proteomes" id="UP000799302">
    <property type="component" value="Unassembled WGS sequence"/>
</dbReference>
<accession>A0A6A6UCM7</accession>
<name>A0A6A6UCM7_9PEZI</name>
<evidence type="ECO:0000313" key="3">
    <source>
        <dbReference type="Proteomes" id="UP000799302"/>
    </source>
</evidence>
<keyword evidence="3" id="KW-1185">Reference proteome</keyword>
<dbReference type="InterPro" id="IPR010730">
    <property type="entry name" value="HET"/>
</dbReference>
<dbReference type="AlphaFoldDB" id="A0A6A6UCM7"/>
<dbReference type="PANTHER" id="PTHR33112:SF16">
    <property type="entry name" value="HETEROKARYON INCOMPATIBILITY DOMAIN-CONTAINING PROTEIN"/>
    <property type="match status" value="1"/>
</dbReference>
<sequence>MEVWPACELNLKLEMREIETRPIRLSANLLVEGFLISNAQQEAMVRPLCRYCMKLPLEPQLQCMINGTYSGDRSWAYGTFGDLRQRDCPFYKWVDFRDVSRWLRTCEAEHISSECMPPREHSTRRPHIQDIAFRFIDVEAMCIVEVNPMDVPRLAYLALSYVWGSHNSSRLLLEKSNAGQLMTPGALATCRGFIPPTVQDAMSVVHQLGERYLWVDSLCLVQDDEDELQRCCENMDYYYERSILTIVAATGDAYSGLPGVFPTPRDHKRLTREVAPGLHLTTIVDMQTLLRRSAYSKRAWTMQEEILSNRMLVFINNQVYFKCQRNLYSEAMNAPDHQLVGFNHSASLYEVLMRGHVEFTDFSTLIMYYGYRQFSYESDALRAAQGMLNKFHLLSGVGTFQGLPLPLSRSMLFEAADFAPAIVNPRREGLPSYSWAGWKYVADYSGVEHEEPVRDYGQSALDSTLRHWITYQYRLIDQDISTVVDINDDGTHAASSPISVEESRAQGPQEFRDINIATYELDMGNLSLNSSPYPLLHFNTVILNLNLERIIQQSSRTTYLCARDRTGLDCGRLGTDMKLDPVPEIGTFALIAAKDNDFMALLLVCNENGIAERRGIVELRKEVLETCLDPGPRWRKVVLR</sequence>
<dbReference type="Pfam" id="PF06985">
    <property type="entry name" value="HET"/>
    <property type="match status" value="1"/>
</dbReference>